<evidence type="ECO:0000313" key="2">
    <source>
        <dbReference type="Proteomes" id="UP000018680"/>
    </source>
</evidence>
<evidence type="ECO:0000313" key="1">
    <source>
        <dbReference type="EMBL" id="AHC15982.1"/>
    </source>
</evidence>
<dbReference type="HOGENOM" id="CLU_3332810_0_0_12"/>
<accession>V5WJI3</accession>
<dbReference type="EMBL" id="CP006939">
    <property type="protein sequence ID" value="AHC15982.1"/>
    <property type="molecule type" value="Genomic_DNA"/>
</dbReference>
<gene>
    <name evidence="1" type="ORF">L21SP2_2630</name>
</gene>
<name>V5WJI3_9SPIO</name>
<reference evidence="1 2" key="1">
    <citation type="journal article" date="2015" name="Stand. Genomic Sci.">
        <title>Complete genome sequence and description of Salinispira pacifica gen. nov., sp. nov., a novel spirochaete isolated form a hypersaline microbial mat.</title>
        <authorList>
            <person name="Ben Hania W."/>
            <person name="Joseph M."/>
            <person name="Schumann P."/>
            <person name="Bunk B."/>
            <person name="Fiebig A."/>
            <person name="Sproer C."/>
            <person name="Klenk H.P."/>
            <person name="Fardeau M.L."/>
            <person name="Spring S."/>
        </authorList>
    </citation>
    <scope>NUCLEOTIDE SEQUENCE [LARGE SCALE GENOMIC DNA]</scope>
    <source>
        <strain evidence="1 2">L21-RPul-D2</strain>
    </source>
</reference>
<dbReference type="Proteomes" id="UP000018680">
    <property type="component" value="Chromosome"/>
</dbReference>
<protein>
    <submittedName>
        <fullName evidence="1">Uncharacterized protein</fullName>
    </submittedName>
</protein>
<dbReference type="KEGG" id="slr:L21SP2_2630"/>
<sequence length="38" mass="4371">MYIPMTHLSTGESPEDPKYALTYRDIQPTLTMLVKSKN</sequence>
<organism evidence="1 2">
    <name type="scientific">Salinispira pacifica</name>
    <dbReference type="NCBI Taxonomy" id="1307761"/>
    <lineage>
        <taxon>Bacteria</taxon>
        <taxon>Pseudomonadati</taxon>
        <taxon>Spirochaetota</taxon>
        <taxon>Spirochaetia</taxon>
        <taxon>Spirochaetales</taxon>
        <taxon>Spirochaetaceae</taxon>
        <taxon>Salinispira</taxon>
    </lineage>
</organism>
<proteinExistence type="predicted"/>
<dbReference type="STRING" id="1307761.L21SP2_2630"/>
<dbReference type="AlphaFoldDB" id="V5WJI3"/>
<keyword evidence="2" id="KW-1185">Reference proteome</keyword>